<proteinExistence type="predicted"/>
<dbReference type="Proteomes" id="UP000009168">
    <property type="component" value="Unassembled WGS sequence"/>
</dbReference>
<evidence type="ECO:0000313" key="2">
    <source>
        <dbReference type="EMBL" id="EAR98171.1"/>
    </source>
</evidence>
<protein>
    <recommendedName>
        <fullName evidence="4">LBP/BPI/CETP family, carboxy-terminal domain protein</fullName>
    </recommendedName>
</protein>
<dbReference type="PANTHER" id="PTHR10504">
    <property type="entry name" value="BACTERICIDAL PERMEABILITY-INCREASING BPI PROTEIN-RELATED"/>
    <property type="match status" value="1"/>
</dbReference>
<feature type="signal peptide" evidence="1">
    <location>
        <begin position="1"/>
        <end position="17"/>
    </location>
</feature>
<dbReference type="HOGENOM" id="CLU_029508_0_0_1"/>
<dbReference type="AlphaFoldDB" id="I7MKC6"/>
<keyword evidence="1" id="KW-0732">Signal</keyword>
<dbReference type="SUPFAM" id="SSF55394">
    <property type="entry name" value="Bactericidal permeability-increasing protein, BPI"/>
    <property type="match status" value="2"/>
</dbReference>
<dbReference type="RefSeq" id="XP_001018416.1">
    <property type="nucleotide sequence ID" value="XM_001018416.1"/>
</dbReference>
<evidence type="ECO:0000256" key="1">
    <source>
        <dbReference type="SAM" id="SignalP"/>
    </source>
</evidence>
<dbReference type="InterPro" id="IPR032942">
    <property type="entry name" value="BPI/LBP/Plunc"/>
</dbReference>
<sequence length="453" mass="50537">MKISLLISLFLVAFVLCENPGTRVHLTTNFLTNAKNWALPKFFPGNKIDFNVPDTSIMGVKCSSMNGKLEIPNNSISFSLTKGAFHLNARNMHMSMGVKLNLRIAKAHISPSAHFQFDSQTSLGVNGSGQLQVTSLKVQNFKIPDTQASMPGVFKKIVNHFIHMINDKVQSKINSIMPEVQKKVNTILSTQPTSVPFGNLPIMIDSTFSSAIAFENNQMIIPNNLFAWNKQKPKARPPFSNSIAFPNEPITTDFTLYFSEYSLNSFSYAAFDAKLLIDQLDFNEIVKVAKKEVLTNIFKGLDELLKQNPQVKITVSAQNYPQFNIANNLFTTLTDLAISVNLKIQDKEINLLLLHIIPEFSVAAQIVNNKDLHITLAKAALKKLEIKLSTFKTIDNAGLTNLINQLLAYFLPKINAKFFNGSIPINGPNFVLEKAQISFVNHHIKIQATPKFV</sequence>
<dbReference type="InterPro" id="IPR017943">
    <property type="entry name" value="Bactericidal_perm-incr_a/b_dom"/>
</dbReference>
<organism evidence="2 3">
    <name type="scientific">Tetrahymena thermophila (strain SB210)</name>
    <dbReference type="NCBI Taxonomy" id="312017"/>
    <lineage>
        <taxon>Eukaryota</taxon>
        <taxon>Sar</taxon>
        <taxon>Alveolata</taxon>
        <taxon>Ciliophora</taxon>
        <taxon>Intramacronucleata</taxon>
        <taxon>Oligohymenophorea</taxon>
        <taxon>Hymenostomatida</taxon>
        <taxon>Tetrahymenina</taxon>
        <taxon>Tetrahymenidae</taxon>
        <taxon>Tetrahymena</taxon>
    </lineage>
</organism>
<dbReference type="GO" id="GO:0008289">
    <property type="term" value="F:lipid binding"/>
    <property type="evidence" value="ECO:0007669"/>
    <property type="project" value="InterPro"/>
</dbReference>
<gene>
    <name evidence="2" type="ORF">TTHERM_00343710</name>
</gene>
<accession>I7MKC6</accession>
<evidence type="ECO:0000313" key="3">
    <source>
        <dbReference type="Proteomes" id="UP000009168"/>
    </source>
</evidence>
<keyword evidence="3" id="KW-1185">Reference proteome</keyword>
<dbReference type="GeneID" id="7839075"/>
<evidence type="ECO:0008006" key="4">
    <source>
        <dbReference type="Google" id="ProtNLM"/>
    </source>
</evidence>
<dbReference type="KEGG" id="tet:TTHERM_00343710"/>
<dbReference type="PANTHER" id="PTHR10504:SF131">
    <property type="entry name" value="BPI2 DOMAIN-CONTAINING PROTEIN"/>
    <property type="match status" value="1"/>
</dbReference>
<feature type="chain" id="PRO_5003712433" description="LBP/BPI/CETP family, carboxy-terminal domain protein" evidence="1">
    <location>
        <begin position="18"/>
        <end position="453"/>
    </location>
</feature>
<dbReference type="EMBL" id="GG662654">
    <property type="protein sequence ID" value="EAR98171.1"/>
    <property type="molecule type" value="Genomic_DNA"/>
</dbReference>
<dbReference type="Gene3D" id="3.15.10.10">
    <property type="entry name" value="Bactericidal permeability-increasing protein, domain 1"/>
    <property type="match status" value="1"/>
</dbReference>
<reference evidence="3" key="1">
    <citation type="journal article" date="2006" name="PLoS Biol.">
        <title>Macronuclear genome sequence of the ciliate Tetrahymena thermophila, a model eukaryote.</title>
        <authorList>
            <person name="Eisen J.A."/>
            <person name="Coyne R.S."/>
            <person name="Wu M."/>
            <person name="Wu D."/>
            <person name="Thiagarajan M."/>
            <person name="Wortman J.R."/>
            <person name="Badger J.H."/>
            <person name="Ren Q."/>
            <person name="Amedeo P."/>
            <person name="Jones K.M."/>
            <person name="Tallon L.J."/>
            <person name="Delcher A.L."/>
            <person name="Salzberg S.L."/>
            <person name="Silva J.C."/>
            <person name="Haas B.J."/>
            <person name="Majoros W.H."/>
            <person name="Farzad M."/>
            <person name="Carlton J.M."/>
            <person name="Smith R.K. Jr."/>
            <person name="Garg J."/>
            <person name="Pearlman R.E."/>
            <person name="Karrer K.M."/>
            <person name="Sun L."/>
            <person name="Manning G."/>
            <person name="Elde N.C."/>
            <person name="Turkewitz A.P."/>
            <person name="Asai D.J."/>
            <person name="Wilkes D.E."/>
            <person name="Wang Y."/>
            <person name="Cai H."/>
            <person name="Collins K."/>
            <person name="Stewart B.A."/>
            <person name="Lee S.R."/>
            <person name="Wilamowska K."/>
            <person name="Weinberg Z."/>
            <person name="Ruzzo W.L."/>
            <person name="Wloga D."/>
            <person name="Gaertig J."/>
            <person name="Frankel J."/>
            <person name="Tsao C.-C."/>
            <person name="Gorovsky M.A."/>
            <person name="Keeling P.J."/>
            <person name="Waller R.F."/>
            <person name="Patron N.J."/>
            <person name="Cherry J.M."/>
            <person name="Stover N.A."/>
            <person name="Krieger C.J."/>
            <person name="del Toro C."/>
            <person name="Ryder H.F."/>
            <person name="Williamson S.C."/>
            <person name="Barbeau R.A."/>
            <person name="Hamilton E.P."/>
            <person name="Orias E."/>
        </authorList>
    </citation>
    <scope>NUCLEOTIDE SEQUENCE [LARGE SCALE GENOMIC DNA]</scope>
    <source>
        <strain evidence="3">SB210</strain>
    </source>
</reference>
<dbReference type="OrthoDB" id="9938407at2759"/>
<dbReference type="Gene3D" id="3.15.20.10">
    <property type="entry name" value="Bactericidal permeability-increasing protein, domain 2"/>
    <property type="match status" value="1"/>
</dbReference>
<name>I7MKC6_TETTS</name>
<dbReference type="InParanoid" id="I7MKC6"/>